<dbReference type="SUPFAM" id="SSF53850">
    <property type="entry name" value="Periplasmic binding protein-like II"/>
    <property type="match status" value="1"/>
</dbReference>
<keyword evidence="4 8" id="KW-1133">Transmembrane helix</keyword>
<feature type="transmembrane region" description="Helical" evidence="8">
    <location>
        <begin position="496"/>
        <end position="515"/>
    </location>
</feature>
<keyword evidence="2" id="KW-1003">Cell membrane</keyword>
<evidence type="ECO:0000256" key="6">
    <source>
        <dbReference type="ARBA" id="ARBA00023170"/>
    </source>
</evidence>
<keyword evidence="9" id="KW-0732">Signal</keyword>
<evidence type="ECO:0000256" key="8">
    <source>
        <dbReference type="SAM" id="Phobius"/>
    </source>
</evidence>
<reference evidence="10" key="1">
    <citation type="journal article" date="2021" name="Mol. Ecol. Resour.">
        <title>Phylogenomic analyses of the genus Drosophila reveals genomic signals of climate adaptation.</title>
        <authorList>
            <person name="Li F."/>
            <person name="Rane R.V."/>
            <person name="Luria V."/>
            <person name="Xiong Z."/>
            <person name="Chen J."/>
            <person name="Li Z."/>
            <person name="Catullo R.A."/>
            <person name="Griffin P.C."/>
            <person name="Schiffer M."/>
            <person name="Pearce S."/>
            <person name="Lee S.F."/>
            <person name="McElroy K."/>
            <person name="Stocker A."/>
            <person name="Shirriffs J."/>
            <person name="Cockerell F."/>
            <person name="Coppin C."/>
            <person name="Sgro C.M."/>
            <person name="Karger A."/>
            <person name="Cain J.W."/>
            <person name="Weber J.A."/>
            <person name="Santpere G."/>
            <person name="Kirschner M.W."/>
            <person name="Hoffmann A.A."/>
            <person name="Oakeshott J.G."/>
            <person name="Zhang G."/>
        </authorList>
    </citation>
    <scope>NUCLEOTIDE SEQUENCE</scope>
    <source>
        <strain evidence="10">BGI-SZ-2011g</strain>
    </source>
</reference>
<feature type="chain" id="PRO_5041905486" description="Ionotropic receptor" evidence="9">
    <location>
        <begin position="29"/>
        <end position="611"/>
    </location>
</feature>
<feature type="transmembrane region" description="Helical" evidence="8">
    <location>
        <begin position="573"/>
        <end position="595"/>
    </location>
</feature>
<dbReference type="PANTHER" id="PTHR42643">
    <property type="entry name" value="IONOTROPIC RECEPTOR 20A-RELATED"/>
    <property type="match status" value="1"/>
</dbReference>
<evidence type="ECO:0000256" key="1">
    <source>
        <dbReference type="ARBA" id="ARBA00004651"/>
    </source>
</evidence>
<evidence type="ECO:0000256" key="9">
    <source>
        <dbReference type="SAM" id="SignalP"/>
    </source>
</evidence>
<comment type="subcellular location">
    <subcellularLocation>
        <location evidence="1">Cell membrane</location>
        <topology evidence="1">Multi-pass membrane protein</topology>
    </subcellularLocation>
</comment>
<feature type="transmembrane region" description="Helical" evidence="8">
    <location>
        <begin position="317"/>
        <end position="339"/>
    </location>
</feature>
<proteinExistence type="predicted"/>
<evidence type="ECO:0000256" key="2">
    <source>
        <dbReference type="ARBA" id="ARBA00022475"/>
    </source>
</evidence>
<evidence type="ECO:0000256" key="3">
    <source>
        <dbReference type="ARBA" id="ARBA00022692"/>
    </source>
</evidence>
<dbReference type="GO" id="GO:0005886">
    <property type="term" value="C:plasma membrane"/>
    <property type="evidence" value="ECO:0007669"/>
    <property type="project" value="UniProtKB-SubCell"/>
</dbReference>
<keyword evidence="5 8" id="KW-0472">Membrane</keyword>
<dbReference type="EMBL" id="JAJJHW010000824">
    <property type="protein sequence ID" value="KAH8381713.1"/>
    <property type="molecule type" value="Genomic_DNA"/>
</dbReference>
<keyword evidence="3 8" id="KW-0812">Transmembrane</keyword>
<evidence type="ECO:0000256" key="7">
    <source>
        <dbReference type="ARBA" id="ARBA00023180"/>
    </source>
</evidence>
<feature type="signal peptide" evidence="9">
    <location>
        <begin position="1"/>
        <end position="28"/>
    </location>
</feature>
<feature type="transmembrane region" description="Helical" evidence="8">
    <location>
        <begin position="351"/>
        <end position="371"/>
    </location>
</feature>
<gene>
    <name evidence="10" type="ORF">KR093_011132</name>
</gene>
<evidence type="ECO:0008006" key="12">
    <source>
        <dbReference type="Google" id="ProtNLM"/>
    </source>
</evidence>
<keyword evidence="7" id="KW-0325">Glycoprotein</keyword>
<dbReference type="InterPro" id="IPR052192">
    <property type="entry name" value="Insect_Ionotropic_Sensory_Rcpt"/>
</dbReference>
<keyword evidence="11" id="KW-1185">Reference proteome</keyword>
<accession>A0AAD4PQC8</accession>
<keyword evidence="6" id="KW-0675">Receptor</keyword>
<dbReference type="PANTHER" id="PTHR42643:SF41">
    <property type="entry name" value="IONOTROPIC RECEPTOR 20A-RELATED"/>
    <property type="match status" value="1"/>
</dbReference>
<organism evidence="10 11">
    <name type="scientific">Drosophila rubida</name>
    <dbReference type="NCBI Taxonomy" id="30044"/>
    <lineage>
        <taxon>Eukaryota</taxon>
        <taxon>Metazoa</taxon>
        <taxon>Ecdysozoa</taxon>
        <taxon>Arthropoda</taxon>
        <taxon>Hexapoda</taxon>
        <taxon>Insecta</taxon>
        <taxon>Pterygota</taxon>
        <taxon>Neoptera</taxon>
        <taxon>Endopterygota</taxon>
        <taxon>Diptera</taxon>
        <taxon>Brachycera</taxon>
        <taxon>Muscomorpha</taxon>
        <taxon>Ephydroidea</taxon>
        <taxon>Drosophilidae</taxon>
        <taxon>Drosophila</taxon>
    </lineage>
</organism>
<evidence type="ECO:0000256" key="5">
    <source>
        <dbReference type="ARBA" id="ARBA00023136"/>
    </source>
</evidence>
<sequence length="611" mass="70561">MLALTESHRGVLLLLSTSLVCALAYSESEKFIADIIRNELRERPASTLLVLKRQRQLNCTLKILRPFEIPTLRKDEWTTFPIKYSFKSDVISVVCITELADVILLSALAKDLHHMRESRILIWLQTEPANAKALLETIREQAGSYNFLRLMVLHSNILNDEEPSMLYRLQPFPSPSLVRTTHAIFVDTWRNFMGKSAVILADSLAPYSLLATDHTGKQKFHGFKDRIISEFAKKYNVTLKLKMPLSAIKNLTVTDVFRMTMKGELDLPIRNFAMPPRSPYNSQVEYSSIFQLESVFIVVPCGKEMSLSDVCTGLKTYSTIVLIAYFTFAVLETLFMAAFYRIIRRRYRFSFGNLLINMCAFRGVLGLPIPMARYRNSLSLQQLVMMMSMFSFILSCFFGANLSTLLIKMPHYKRIENFAELRASKLPVNVDENTYNYVKWAMGGEFYENVMPNIQIMPSRQREEQIFSLNTSCAYQISKKMWNVLQMYQQRSELKLMCTSPGLVISHMAAVGYLLNNSVYKMALNEYLDQTHSLGLYKHWYDSGNQKIMWSFPKTNLVDNQSHRPLNMDDLRWLWQLMGFCYVVAGVVFAIEVIAARWLKKPVNRVIIIRN</sequence>
<dbReference type="AlphaFoldDB" id="A0AAD4PQC8"/>
<evidence type="ECO:0000313" key="11">
    <source>
        <dbReference type="Proteomes" id="UP001200034"/>
    </source>
</evidence>
<feature type="transmembrane region" description="Helical" evidence="8">
    <location>
        <begin position="383"/>
        <end position="407"/>
    </location>
</feature>
<evidence type="ECO:0000256" key="4">
    <source>
        <dbReference type="ARBA" id="ARBA00022989"/>
    </source>
</evidence>
<comment type="caution">
    <text evidence="10">The sequence shown here is derived from an EMBL/GenBank/DDBJ whole genome shotgun (WGS) entry which is preliminary data.</text>
</comment>
<dbReference type="Proteomes" id="UP001200034">
    <property type="component" value="Unassembled WGS sequence"/>
</dbReference>
<evidence type="ECO:0000313" key="10">
    <source>
        <dbReference type="EMBL" id="KAH8381713.1"/>
    </source>
</evidence>
<protein>
    <recommendedName>
        <fullName evidence="12">Ionotropic receptor</fullName>
    </recommendedName>
</protein>
<name>A0AAD4PQC8_9MUSC</name>